<keyword evidence="1" id="KW-0378">Hydrolase</keyword>
<evidence type="ECO:0000313" key="2">
    <source>
        <dbReference type="Proteomes" id="UP000306509"/>
    </source>
</evidence>
<protein>
    <submittedName>
        <fullName evidence="1">Beta-xylosidase</fullName>
        <ecNumber evidence="1">3.2.1.37</ecNumber>
    </submittedName>
</protein>
<proteinExistence type="predicted"/>
<dbReference type="RefSeq" id="WP_138001707.1">
    <property type="nucleotide sequence ID" value="NZ_QGQD01000012.1"/>
</dbReference>
<dbReference type="GO" id="GO:0005975">
    <property type="term" value="P:carbohydrate metabolic process"/>
    <property type="evidence" value="ECO:0007669"/>
    <property type="project" value="InterPro"/>
</dbReference>
<dbReference type="Proteomes" id="UP000306509">
    <property type="component" value="Unassembled WGS sequence"/>
</dbReference>
<reference evidence="1 2" key="1">
    <citation type="journal article" date="2019" name="Anaerobe">
        <title>Detection of Robinsoniella peoriensis in multiple bone samples of a trauma patient.</title>
        <authorList>
            <person name="Schrottner P."/>
            <person name="Hartwich K."/>
            <person name="Bunk B."/>
            <person name="Schober I."/>
            <person name="Helbig S."/>
            <person name="Rudolph W.W."/>
            <person name="Gunzer F."/>
        </authorList>
    </citation>
    <scope>NUCLEOTIDE SEQUENCE [LARGE SCALE GENOMIC DNA]</scope>
    <source>
        <strain evidence="1 2">DSM 106044</strain>
    </source>
</reference>
<name>A0A4U8QBW2_9FIRM</name>
<dbReference type="AlphaFoldDB" id="A0A4U8QBW2"/>
<dbReference type="EC" id="3.2.1.37" evidence="1"/>
<keyword evidence="2" id="KW-1185">Reference proteome</keyword>
<evidence type="ECO:0000313" key="1">
    <source>
        <dbReference type="EMBL" id="TLD02527.1"/>
    </source>
</evidence>
<dbReference type="EMBL" id="QGQD01000012">
    <property type="protein sequence ID" value="TLD02527.1"/>
    <property type="molecule type" value="Genomic_DNA"/>
</dbReference>
<accession>A0A4U8QBW2</accession>
<gene>
    <name evidence="1" type="primary">xylA_1</name>
    <name evidence="1" type="ORF">DSM106044_00505</name>
</gene>
<dbReference type="STRING" id="180332.GCA_000797495_00897"/>
<sequence length="697" mass="79730">MKNIMFNANHSPIGAYASFTLGFPGAAGGPGMERRGPADTNVYIGVERREGGSYESFPFFKNEDDESKQYDVEKEDTQEQEGYFDQFPASEIERDFRVSSDSWKARDITFTLYNQVESIPDPKFCDEECLKEVIVPAVLAELTIDNRGCPNGRKAFFGFNEVEERYGMRPLSSGKMHGVGQGGNLAVFTLDQDAHPAGGFCPECILGEEDRDNWNFRLGKTALLVLDVPEDTKKTFRFAVCFYHGTQATYGIDTKYYYTRYFRNIEEVGSYALYVFDRIVEKCREANLRFDKESLTPEQRFMLWHSIKSYYNSSQFLIKDGEPLWIINEGEFRMMNTMDLTVDQLFFEMKMNPWTVRNELDFYLRNYSYEDKVRFPGSDTEYEGGISFCHDCGVANVFAPEGRSAYEKCRLTDCFSYMSHEQLVNWTCCALVYIKQTGDQSWSDSRKETLKSCFASMVNRDHPDQHKRNGVMGLDSTQTKGGAEITTYDSLDVSLGQARNNIYLAGKCWAAYVGLKDYFETNREAGLAKQSALQAQRCAETIRSHMTEGGYIPAVMDEDNDSKIIPAIEGLIFPYVLDLKEACREDGIYGAYIRALKKHFETVMQKGVCIFSDGGWKLSSTSNNSWLSKIYLSEFIAGKILGFDRKTYMEEADRAHVDWLTHPEHSYWCWSDQIVSGIISASKYYPRGVTSILWMEE</sequence>
<dbReference type="PRINTS" id="PR00845">
    <property type="entry name" value="GLHYDRLASE52"/>
</dbReference>
<keyword evidence="1" id="KW-0326">Glycosidase</keyword>
<dbReference type="Pfam" id="PF03512">
    <property type="entry name" value="Glyco_hydro_52"/>
    <property type="match status" value="1"/>
</dbReference>
<dbReference type="GO" id="GO:0009044">
    <property type="term" value="F:xylan 1,4-beta-xylosidase activity"/>
    <property type="evidence" value="ECO:0007669"/>
    <property type="project" value="UniProtKB-EC"/>
</dbReference>
<dbReference type="InterPro" id="IPR000852">
    <property type="entry name" value="Glyco_hydro_52"/>
</dbReference>
<organism evidence="1 2">
    <name type="scientific">Robinsoniella peoriensis</name>
    <dbReference type="NCBI Taxonomy" id="180332"/>
    <lineage>
        <taxon>Bacteria</taxon>
        <taxon>Bacillati</taxon>
        <taxon>Bacillota</taxon>
        <taxon>Clostridia</taxon>
        <taxon>Lachnospirales</taxon>
        <taxon>Lachnospiraceae</taxon>
        <taxon>Robinsoniella</taxon>
    </lineage>
</organism>
<comment type="caution">
    <text evidence="1">The sequence shown here is derived from an EMBL/GenBank/DDBJ whole genome shotgun (WGS) entry which is preliminary data.</text>
</comment>